<keyword evidence="3" id="KW-1185">Reference proteome</keyword>
<reference evidence="2 3" key="1">
    <citation type="submission" date="2023-03" db="EMBL/GenBank/DDBJ databases">
        <title>Novel Species.</title>
        <authorList>
            <person name="Ma S."/>
        </authorList>
    </citation>
    <scope>NUCLEOTIDE SEQUENCE [LARGE SCALE GENOMIC DNA]</scope>
    <source>
        <strain evidence="2 3">LIND6LT2</strain>
    </source>
</reference>
<dbReference type="PROSITE" id="PS50234">
    <property type="entry name" value="VWFA"/>
    <property type="match status" value="1"/>
</dbReference>
<accession>A0ABZ2Y5S6</accession>
<dbReference type="SUPFAM" id="SSF53300">
    <property type="entry name" value="vWA-like"/>
    <property type="match status" value="1"/>
</dbReference>
<dbReference type="SMART" id="SM00327">
    <property type="entry name" value="VWA"/>
    <property type="match status" value="1"/>
</dbReference>
<evidence type="ECO:0000313" key="2">
    <source>
        <dbReference type="EMBL" id="WZL69971.1"/>
    </source>
</evidence>
<proteinExistence type="predicted"/>
<name>A0ABZ2Y5S6_9FIRM</name>
<dbReference type="CDD" id="cd00198">
    <property type="entry name" value="vWFA"/>
    <property type="match status" value="1"/>
</dbReference>
<dbReference type="Gene3D" id="3.40.50.410">
    <property type="entry name" value="von Willebrand factor, type A domain"/>
    <property type="match status" value="1"/>
</dbReference>
<dbReference type="EMBL" id="CP121687">
    <property type="protein sequence ID" value="WZL69971.1"/>
    <property type="molecule type" value="Genomic_DNA"/>
</dbReference>
<dbReference type="Proteomes" id="UP001486565">
    <property type="component" value="Chromosome"/>
</dbReference>
<dbReference type="InterPro" id="IPR036465">
    <property type="entry name" value="vWFA_dom_sf"/>
</dbReference>
<dbReference type="Pfam" id="PF00092">
    <property type="entry name" value="VWA"/>
    <property type="match status" value="1"/>
</dbReference>
<evidence type="ECO:0000313" key="3">
    <source>
        <dbReference type="Proteomes" id="UP001486565"/>
    </source>
</evidence>
<dbReference type="InterPro" id="IPR002035">
    <property type="entry name" value="VWF_A"/>
</dbReference>
<dbReference type="RefSeq" id="WP_341876934.1">
    <property type="nucleotide sequence ID" value="NZ_CP121687.1"/>
</dbReference>
<feature type="domain" description="VWFA" evidence="1">
    <location>
        <begin position="219"/>
        <end position="333"/>
    </location>
</feature>
<gene>
    <name evidence="2" type="ORF">QBE51_00120</name>
</gene>
<evidence type="ECO:0000259" key="1">
    <source>
        <dbReference type="PROSITE" id="PS50234"/>
    </source>
</evidence>
<sequence length="530" mass="61064">MMKSSKRFLAVFLVVTFIITSMPQLTYANKAINSFENSIGDETEIDCTRLDSGVIEQILSEEKFELINTEDNAYKFSMDILASERIENQIFVKESSYTSVISNNRAVLGTIIDLEYDEGKIEKARLKFKVGHQYIDNTGSEYAVVDKEFEGIKRFQVFKFFEDFNRLFPIESYYDVENNIVYAEVYGPGTYGILDLEKWFYDLGITPEMIKEELTDSVDIVFVVDTTGSMEKTIKNVKENMENVITTLYKEGISPYISVIDYNEYFSNQDNGPTVLRKPNGEVWAYNKEEAIGLVNQLRIKGDSRKISLDALERVEGIDFRDSSVKFIVLITDKGYYTINKDGINPLLEMTDLLIPDHIITSVVTSTSFESAYQPLIEATEGKWFNIHSDFSLQLSDFILSRTQRYNIHSIVAEVVKAELIYLLFFSYIEEESQKEWVNLIEPNNRYSIKIILIGNAFLFGPQKIAVFCTDLNDDKTVQVISTSIANDGKNLYEENYDYEWMDNGVILTFMGEEQVPEKHTIIWDEVFNK</sequence>
<protein>
    <submittedName>
        <fullName evidence="2">VWA domain-containing protein</fullName>
    </submittedName>
</protein>
<organism evidence="2 3">
    <name type="scientific">Defluviitalea saccharophila</name>
    <dbReference type="NCBI Taxonomy" id="879970"/>
    <lineage>
        <taxon>Bacteria</taxon>
        <taxon>Bacillati</taxon>
        <taxon>Bacillota</taxon>
        <taxon>Clostridia</taxon>
        <taxon>Lachnospirales</taxon>
        <taxon>Defluviitaleaceae</taxon>
        <taxon>Defluviitalea</taxon>
    </lineage>
</organism>